<dbReference type="EMBL" id="KU577463">
    <property type="protein sequence ID" value="AMO25909.1"/>
    <property type="molecule type" value="Genomic_DNA"/>
</dbReference>
<evidence type="ECO:0000313" key="1">
    <source>
        <dbReference type="EMBL" id="AMO25909.1"/>
    </source>
</evidence>
<dbReference type="RefSeq" id="YP_009285398.1">
    <property type="nucleotide sequence ID" value="NC_031056.1"/>
</dbReference>
<name>A0A140HLP7_9CAUD</name>
<sequence length="82" mass="9417">MENKKPNYIVWDVNEVANVCSPEEMQMLNSIIDRVLQARTNAGLQNNVSYLVIPNNKPYHRPIAEMLGLIQASNKQGYYDSY</sequence>
<dbReference type="OrthoDB" id="20218at10239"/>
<accession>A0A140HLP7</accession>
<protein>
    <submittedName>
        <fullName evidence="1">Uncharacterized protein</fullName>
    </submittedName>
</protein>
<evidence type="ECO:0000313" key="2">
    <source>
        <dbReference type="Proteomes" id="UP000201785"/>
    </source>
</evidence>
<gene>
    <name evidence="1" type="ORF">Blue_086</name>
</gene>
<dbReference type="KEGG" id="vg:29081865"/>
<keyword evidence="2" id="KW-1185">Reference proteome</keyword>
<dbReference type="Proteomes" id="UP000201785">
    <property type="component" value="Segment"/>
</dbReference>
<proteinExistence type="predicted"/>
<organism evidence="1 2">
    <name type="scientific">Bacillus phage Deep Blue</name>
    <dbReference type="NCBI Taxonomy" id="1792245"/>
    <lineage>
        <taxon>Viruses</taxon>
        <taxon>Duplodnaviria</taxon>
        <taxon>Heunggongvirae</taxon>
        <taxon>Uroviricota</taxon>
        <taxon>Caudoviricetes</taxon>
        <taxon>Herelleviridae</taxon>
        <taxon>Bastillevirinae</taxon>
        <taxon>Caeruleovirus</taxon>
        <taxon>Caeruleovirus deepblue</taxon>
    </lineage>
</organism>
<reference evidence="1 2" key="1">
    <citation type="journal article" date="2016" name="Genome Announc.">
        <title>Complete Genome Sequence of Bacteriophage Deep-Blue Infecting Emetic Bacillus cereus.</title>
        <authorList>
            <person name="Hock L."/>
            <person name="Gillis A."/>
            <person name="Mahillon J."/>
        </authorList>
    </citation>
    <scope>NUCLEOTIDE SEQUENCE [LARGE SCALE GENOMIC DNA]</scope>
</reference>
<dbReference type="GeneID" id="29081865"/>